<evidence type="ECO:0000256" key="15">
    <source>
        <dbReference type="ARBA" id="ARBA00023180"/>
    </source>
</evidence>
<keyword evidence="6 18" id="KW-0732">Signal</keyword>
<dbReference type="InterPro" id="IPR000859">
    <property type="entry name" value="CUB_dom"/>
</dbReference>
<feature type="signal peptide" evidence="18">
    <location>
        <begin position="1"/>
        <end position="18"/>
    </location>
</feature>
<dbReference type="Gene3D" id="2.60.120.290">
    <property type="entry name" value="Spermadhesin, CUB domain"/>
    <property type="match status" value="1"/>
</dbReference>
<evidence type="ECO:0000313" key="23">
    <source>
        <dbReference type="Proteomes" id="UP000005408"/>
    </source>
</evidence>
<dbReference type="InterPro" id="IPR001506">
    <property type="entry name" value="Peptidase_M12A"/>
</dbReference>
<dbReference type="AlphaFoldDB" id="A0A8W8IIA4"/>
<comment type="caution">
    <text evidence="16">Lacks conserved residue(s) required for the propagation of feature annotation.</text>
</comment>
<dbReference type="SMART" id="SM00235">
    <property type="entry name" value="ZnMc"/>
    <property type="match status" value="1"/>
</dbReference>
<dbReference type="GO" id="GO:0007399">
    <property type="term" value="P:nervous system development"/>
    <property type="evidence" value="ECO:0007669"/>
    <property type="project" value="UniProtKB-ARBA"/>
</dbReference>
<evidence type="ECO:0000256" key="16">
    <source>
        <dbReference type="PROSITE-ProRule" id="PRU00076"/>
    </source>
</evidence>
<feature type="chain" id="PRO_5036517246" description="Metalloendopeptidase" evidence="18">
    <location>
        <begin position="19"/>
        <end position="592"/>
    </location>
</feature>
<evidence type="ECO:0000256" key="18">
    <source>
        <dbReference type="RuleBase" id="RU361183"/>
    </source>
</evidence>
<dbReference type="PROSITE" id="PS01186">
    <property type="entry name" value="EGF_2"/>
    <property type="match status" value="1"/>
</dbReference>
<comment type="subcellular location">
    <subcellularLocation>
        <location evidence="1">Membrane</location>
        <topology evidence="1">Single-pass membrane protein</topology>
    </subcellularLocation>
</comment>
<evidence type="ECO:0000256" key="2">
    <source>
        <dbReference type="ARBA" id="ARBA00022536"/>
    </source>
</evidence>
<keyword evidence="11" id="KW-1133">Transmembrane helix</keyword>
<dbReference type="Proteomes" id="UP000005408">
    <property type="component" value="Unassembled WGS sequence"/>
</dbReference>
<dbReference type="Gene3D" id="3.40.390.10">
    <property type="entry name" value="Collagenase (Catalytic Domain)"/>
    <property type="match status" value="1"/>
</dbReference>
<keyword evidence="10" id="KW-0106">Calcium</keyword>
<dbReference type="CDD" id="cd00054">
    <property type="entry name" value="EGF_CA"/>
    <property type="match status" value="2"/>
</dbReference>
<organism evidence="22 23">
    <name type="scientific">Magallana gigas</name>
    <name type="common">Pacific oyster</name>
    <name type="synonym">Crassostrea gigas</name>
    <dbReference type="NCBI Taxonomy" id="29159"/>
    <lineage>
        <taxon>Eukaryota</taxon>
        <taxon>Metazoa</taxon>
        <taxon>Spiralia</taxon>
        <taxon>Lophotrochozoa</taxon>
        <taxon>Mollusca</taxon>
        <taxon>Bivalvia</taxon>
        <taxon>Autobranchia</taxon>
        <taxon>Pteriomorphia</taxon>
        <taxon>Ostreida</taxon>
        <taxon>Ostreoidea</taxon>
        <taxon>Ostreidae</taxon>
        <taxon>Magallana</taxon>
    </lineage>
</organism>
<evidence type="ECO:0000256" key="9">
    <source>
        <dbReference type="ARBA" id="ARBA00022833"/>
    </source>
</evidence>
<dbReference type="GO" id="GO:0008270">
    <property type="term" value="F:zinc ion binding"/>
    <property type="evidence" value="ECO:0007669"/>
    <property type="project" value="UniProtKB-UniRule"/>
</dbReference>
<dbReference type="GO" id="GO:0005509">
    <property type="term" value="F:calcium ion binding"/>
    <property type="evidence" value="ECO:0007669"/>
    <property type="project" value="InterPro"/>
</dbReference>
<dbReference type="FunFam" id="2.10.25.10:FF:000247">
    <property type="entry name" value="Delta/notch like EGF repeat containing"/>
    <property type="match status" value="1"/>
</dbReference>
<keyword evidence="9 17" id="KW-0862">Zinc</keyword>
<proteinExistence type="predicted"/>
<dbReference type="FunFam" id="2.10.25.10:FF:000173">
    <property type="entry name" value="Neurogenic locus notch protein 2"/>
    <property type="match status" value="1"/>
</dbReference>
<comment type="cofactor">
    <cofactor evidence="17 18">
        <name>Zn(2+)</name>
        <dbReference type="ChEBI" id="CHEBI:29105"/>
    </cofactor>
    <text evidence="17 18">Binds 1 zinc ion per subunit.</text>
</comment>
<dbReference type="OrthoDB" id="6190875at2759"/>
<dbReference type="PRINTS" id="PR00480">
    <property type="entry name" value="ASTACIN"/>
</dbReference>
<dbReference type="Pfam" id="PF00008">
    <property type="entry name" value="EGF"/>
    <property type="match status" value="2"/>
</dbReference>
<evidence type="ECO:0000256" key="5">
    <source>
        <dbReference type="ARBA" id="ARBA00022723"/>
    </source>
</evidence>
<keyword evidence="13" id="KW-0472">Membrane</keyword>
<keyword evidence="7" id="KW-0677">Repeat</keyword>
<dbReference type="InterPro" id="IPR034035">
    <property type="entry name" value="Astacin-like_dom"/>
</dbReference>
<evidence type="ECO:0000256" key="14">
    <source>
        <dbReference type="ARBA" id="ARBA00023157"/>
    </source>
</evidence>
<evidence type="ECO:0000256" key="13">
    <source>
        <dbReference type="ARBA" id="ARBA00023136"/>
    </source>
</evidence>
<keyword evidence="4" id="KW-0812">Transmembrane</keyword>
<keyword evidence="15" id="KW-0325">Glycoprotein</keyword>
<name>A0A8W8IIA4_MAGGI</name>
<dbReference type="SMART" id="SM00181">
    <property type="entry name" value="EGF"/>
    <property type="match status" value="3"/>
</dbReference>
<feature type="binding site" evidence="17">
    <location>
        <position position="231"/>
    </location>
    <ligand>
        <name>Zn(2+)</name>
        <dbReference type="ChEBI" id="CHEBI:29105"/>
        <note>catalytic</note>
    </ligand>
</feature>
<dbReference type="GO" id="GO:0120025">
    <property type="term" value="C:plasma membrane bounded cell projection"/>
    <property type="evidence" value="ECO:0007669"/>
    <property type="project" value="UniProtKB-ARBA"/>
</dbReference>
<evidence type="ECO:0000259" key="19">
    <source>
        <dbReference type="PROSITE" id="PS01180"/>
    </source>
</evidence>
<dbReference type="PROSITE" id="PS00022">
    <property type="entry name" value="EGF_1"/>
    <property type="match status" value="3"/>
</dbReference>
<dbReference type="SUPFAM" id="SSF55486">
    <property type="entry name" value="Metalloproteases ('zincins'), catalytic domain"/>
    <property type="match status" value="1"/>
</dbReference>
<evidence type="ECO:0000256" key="7">
    <source>
        <dbReference type="ARBA" id="ARBA00022737"/>
    </source>
</evidence>
<dbReference type="Gene3D" id="2.10.25.10">
    <property type="entry name" value="Laminin"/>
    <property type="match status" value="2"/>
</dbReference>
<dbReference type="InterPro" id="IPR001881">
    <property type="entry name" value="EGF-like_Ca-bd_dom"/>
</dbReference>
<evidence type="ECO:0000313" key="22">
    <source>
        <dbReference type="EnsemblMetazoa" id="G14215.1:cds"/>
    </source>
</evidence>
<keyword evidence="23" id="KW-1185">Reference proteome</keyword>
<evidence type="ECO:0000256" key="11">
    <source>
        <dbReference type="ARBA" id="ARBA00022989"/>
    </source>
</evidence>
<evidence type="ECO:0000256" key="8">
    <source>
        <dbReference type="ARBA" id="ARBA00022801"/>
    </source>
</evidence>
<dbReference type="PROSITE" id="PS01180">
    <property type="entry name" value="CUB"/>
    <property type="match status" value="1"/>
</dbReference>
<feature type="active site" evidence="17">
    <location>
        <position position="222"/>
    </location>
</feature>
<dbReference type="PANTHER" id="PTHR10127:SF873">
    <property type="entry name" value="METALLOENDOPEPTIDASE"/>
    <property type="match status" value="1"/>
</dbReference>
<feature type="binding site" evidence="17">
    <location>
        <position position="221"/>
    </location>
    <ligand>
        <name>Zn(2+)</name>
        <dbReference type="ChEBI" id="CHEBI:29105"/>
        <note>catalytic</note>
    </ligand>
</feature>
<evidence type="ECO:0000256" key="1">
    <source>
        <dbReference type="ARBA" id="ARBA00004167"/>
    </source>
</evidence>
<feature type="domain" description="EGF-like" evidence="20">
    <location>
        <begin position="531"/>
        <end position="567"/>
    </location>
</feature>
<feature type="disulfide bond" evidence="16">
    <location>
        <begin position="557"/>
        <end position="566"/>
    </location>
</feature>
<evidence type="ECO:0000259" key="21">
    <source>
        <dbReference type="PROSITE" id="PS51864"/>
    </source>
</evidence>
<dbReference type="EnsemblMetazoa" id="G14215.1">
    <property type="protein sequence ID" value="G14215.1:cds"/>
    <property type="gene ID" value="G14215"/>
</dbReference>
<dbReference type="GO" id="GO:0006508">
    <property type="term" value="P:proteolysis"/>
    <property type="evidence" value="ECO:0007669"/>
    <property type="project" value="UniProtKB-KW"/>
</dbReference>
<dbReference type="SMART" id="SM00042">
    <property type="entry name" value="CUB"/>
    <property type="match status" value="1"/>
</dbReference>
<keyword evidence="12 17" id="KW-0482">Metalloprotease</keyword>
<dbReference type="Pfam" id="PF00431">
    <property type="entry name" value="CUB"/>
    <property type="match status" value="1"/>
</dbReference>
<dbReference type="InterPro" id="IPR006026">
    <property type="entry name" value="Peptidase_Metallo"/>
</dbReference>
<protein>
    <recommendedName>
        <fullName evidence="18">Metalloendopeptidase</fullName>
        <ecNumber evidence="18">3.4.24.-</ecNumber>
    </recommendedName>
</protein>
<keyword evidence="14 16" id="KW-1015">Disulfide bond</keyword>
<evidence type="ECO:0000256" key="10">
    <source>
        <dbReference type="ARBA" id="ARBA00022837"/>
    </source>
</evidence>
<dbReference type="InterPro" id="IPR035914">
    <property type="entry name" value="Sperma_CUB_dom_sf"/>
</dbReference>
<dbReference type="CDD" id="cd00041">
    <property type="entry name" value="CUB"/>
    <property type="match status" value="1"/>
</dbReference>
<keyword evidence="5 17" id="KW-0479">Metal-binding</keyword>
<feature type="domain" description="CUB" evidence="19">
    <location>
        <begin position="364"/>
        <end position="488"/>
    </location>
</feature>
<dbReference type="CDD" id="cd04280">
    <property type="entry name" value="ZnMc_astacin_like"/>
    <property type="match status" value="1"/>
</dbReference>
<feature type="domain" description="EGF-like" evidence="20">
    <location>
        <begin position="493"/>
        <end position="529"/>
    </location>
</feature>
<feature type="domain" description="Peptidase M12A" evidence="21">
    <location>
        <begin position="122"/>
        <end position="323"/>
    </location>
</feature>
<feature type="binding site" evidence="17">
    <location>
        <position position="225"/>
    </location>
    <ligand>
        <name>Zn(2+)</name>
        <dbReference type="ChEBI" id="CHEBI:29105"/>
        <note>catalytic</note>
    </ligand>
</feature>
<sequence>MNSLSLCLLTGAVAIVASHPHGRLTKKSLQPFLLPENFVWFAWDIFERNPSLWKPDLIDSWDRSSQDSPVAILLQTMLVYDSNGRPHKPFGINPTLKESVTIAENDHHYFKPSSQWGRRKRNFLQNARLWEQNTVPYEVQSGFSGQMQNAITEAVQIYNDLTCVRFVPRNQASGLPHASYLYLTRGMNNQGCASFVGRQYDGKQDLTLQDPMCSQTRTVVHEFMHAIGQMHEQQRSDRDNYIEILFSNIPSHQHHNFDKTRPTFDRTPYDVESLMQYSLSAFSTNQNSPSMKLKDPRLESIVDSSQTLTFYDVKEITTAYQCNANCQNSPTCQNSGFVAHNCVCMCPPELTGSTCDQVETDAGCGGIINLSAGQQQLIESPNYPSTYNVDKECVWMIRGPSTSNIKLTIEKLDLALNSATSSCYHWLEIRYNLIGQTGIKQCNSLTNQQYTTTNDGEKNIMLLKFDSRFSKDRPAPQNGGFKLKVEALGGSTTTDPCNPNPCQNSGTCTASGSSYTCNCQPGWSGTNCDLASQTCQPNPCQNGGTCYVYGGSYSCQCPPSYGGANCETSGGSLCGSIVCQAGQTCLWNQYCV</sequence>
<evidence type="ECO:0000256" key="12">
    <source>
        <dbReference type="ARBA" id="ARBA00023049"/>
    </source>
</evidence>
<dbReference type="PROSITE" id="PS50026">
    <property type="entry name" value="EGF_3"/>
    <property type="match status" value="2"/>
</dbReference>
<dbReference type="InterPro" id="IPR000742">
    <property type="entry name" value="EGF"/>
</dbReference>
<accession>A0A8W8IIA4</accession>
<dbReference type="GO" id="GO:0004222">
    <property type="term" value="F:metalloendopeptidase activity"/>
    <property type="evidence" value="ECO:0007669"/>
    <property type="project" value="UniProtKB-UniRule"/>
</dbReference>
<dbReference type="SUPFAM" id="SSF49854">
    <property type="entry name" value="Spermadhesin, CUB domain"/>
    <property type="match status" value="1"/>
</dbReference>
<evidence type="ECO:0000259" key="20">
    <source>
        <dbReference type="PROSITE" id="PS50026"/>
    </source>
</evidence>
<dbReference type="PANTHER" id="PTHR10127">
    <property type="entry name" value="DISCOIDIN, CUB, EGF, LAMININ , AND ZINC METALLOPROTEASE DOMAIN CONTAINING"/>
    <property type="match status" value="1"/>
</dbReference>
<feature type="disulfide bond" evidence="16">
    <location>
        <begin position="519"/>
        <end position="528"/>
    </location>
</feature>
<dbReference type="SUPFAM" id="SSF57196">
    <property type="entry name" value="EGF/Laminin"/>
    <property type="match status" value="2"/>
</dbReference>
<evidence type="ECO:0000256" key="4">
    <source>
        <dbReference type="ARBA" id="ARBA00022692"/>
    </source>
</evidence>
<dbReference type="Pfam" id="PF01400">
    <property type="entry name" value="Astacin"/>
    <property type="match status" value="1"/>
</dbReference>
<evidence type="ECO:0000256" key="17">
    <source>
        <dbReference type="PROSITE-ProRule" id="PRU01211"/>
    </source>
</evidence>
<dbReference type="EC" id="3.4.24.-" evidence="18"/>
<keyword evidence="2 16" id="KW-0245">EGF-like domain</keyword>
<dbReference type="GO" id="GO:0071944">
    <property type="term" value="C:cell periphery"/>
    <property type="evidence" value="ECO:0007669"/>
    <property type="project" value="UniProtKB-ARBA"/>
</dbReference>
<dbReference type="InterPro" id="IPR024079">
    <property type="entry name" value="MetalloPept_cat_dom_sf"/>
</dbReference>
<dbReference type="SMART" id="SM00179">
    <property type="entry name" value="EGF_CA"/>
    <property type="match status" value="2"/>
</dbReference>
<dbReference type="PROSITE" id="PS51864">
    <property type="entry name" value="ASTACIN"/>
    <property type="match status" value="1"/>
</dbReference>
<reference evidence="22" key="1">
    <citation type="submission" date="2022-08" db="UniProtKB">
        <authorList>
            <consortium name="EnsemblMetazoa"/>
        </authorList>
    </citation>
    <scope>IDENTIFICATION</scope>
    <source>
        <strain evidence="22">05x7-T-G4-1.051#20</strain>
    </source>
</reference>
<keyword evidence="3 17" id="KW-0645">Protease</keyword>
<evidence type="ECO:0000256" key="3">
    <source>
        <dbReference type="ARBA" id="ARBA00022670"/>
    </source>
</evidence>
<keyword evidence="8 17" id="KW-0378">Hydrolase</keyword>
<evidence type="ECO:0000256" key="6">
    <source>
        <dbReference type="ARBA" id="ARBA00022729"/>
    </source>
</evidence>
<dbReference type="GO" id="GO:0016020">
    <property type="term" value="C:membrane"/>
    <property type="evidence" value="ECO:0007669"/>
    <property type="project" value="UniProtKB-SubCell"/>
</dbReference>